<reference evidence="2 3" key="1">
    <citation type="submission" date="2018-07" db="EMBL/GenBank/DDBJ databases">
        <title>Genomic Encyclopedia of Type Strains, Phase III (KMG-III): the genomes of soil and plant-associated and newly described type strains.</title>
        <authorList>
            <person name="Whitman W."/>
        </authorList>
    </citation>
    <scope>NUCLEOTIDE SEQUENCE [LARGE SCALE GENOMIC DNA]</scope>
    <source>
        <strain evidence="2 3">CECT 8488</strain>
    </source>
</reference>
<dbReference type="Proteomes" id="UP000256845">
    <property type="component" value="Unassembled WGS sequence"/>
</dbReference>
<sequence>MTPQGQWKSCRQQISRLLQKIHARTWSLRKIMKSAKREAYLPDLFRVVEALEKLKNQMGDRTLSGQQNKASQSQIVRDDYVILRDQGHDLRNTVTALHGFAELIGEEITENDEAVLLPPIQELITLTGRLEQAVESYVRQLMEEQETVAPDEAPVATVGKTGRQESRKKTEKDLH</sequence>
<protein>
    <submittedName>
        <fullName evidence="2">Uncharacterized protein</fullName>
    </submittedName>
</protein>
<name>A0A3D9HRE6_9PROT</name>
<evidence type="ECO:0000313" key="3">
    <source>
        <dbReference type="Proteomes" id="UP000256845"/>
    </source>
</evidence>
<feature type="compositionally biased region" description="Basic and acidic residues" evidence="1">
    <location>
        <begin position="162"/>
        <end position="175"/>
    </location>
</feature>
<dbReference type="EMBL" id="QRDW01000002">
    <property type="protein sequence ID" value="RED52062.1"/>
    <property type="molecule type" value="Genomic_DNA"/>
</dbReference>
<comment type="caution">
    <text evidence="2">The sequence shown here is derived from an EMBL/GenBank/DDBJ whole genome shotgun (WGS) entry which is preliminary data.</text>
</comment>
<proteinExistence type="predicted"/>
<gene>
    <name evidence="2" type="ORF">DFP90_10279</name>
</gene>
<keyword evidence="3" id="KW-1185">Reference proteome</keyword>
<evidence type="ECO:0000313" key="2">
    <source>
        <dbReference type="EMBL" id="RED52062.1"/>
    </source>
</evidence>
<feature type="region of interest" description="Disordered" evidence="1">
    <location>
        <begin position="145"/>
        <end position="175"/>
    </location>
</feature>
<evidence type="ECO:0000256" key="1">
    <source>
        <dbReference type="SAM" id="MobiDB-lite"/>
    </source>
</evidence>
<accession>A0A3D9HRE6</accession>
<dbReference type="AlphaFoldDB" id="A0A3D9HRE6"/>
<organism evidence="2 3">
    <name type="scientific">Aestuariispira insulae</name>
    <dbReference type="NCBI Taxonomy" id="1461337"/>
    <lineage>
        <taxon>Bacteria</taxon>
        <taxon>Pseudomonadati</taxon>
        <taxon>Pseudomonadota</taxon>
        <taxon>Alphaproteobacteria</taxon>
        <taxon>Rhodospirillales</taxon>
        <taxon>Kiloniellaceae</taxon>
        <taxon>Aestuariispira</taxon>
    </lineage>
</organism>